<dbReference type="InterPro" id="IPR001119">
    <property type="entry name" value="SLH_dom"/>
</dbReference>
<protein>
    <submittedName>
        <fullName evidence="5">Cell division septation protein DedD</fullName>
    </submittedName>
</protein>
<dbReference type="PANTHER" id="PTHR47406:SF2">
    <property type="entry name" value="ALPHA GLUCURONIDASE N-TERMINAL DOMAIN-CONTAINING PROTEIN"/>
    <property type="match status" value="1"/>
</dbReference>
<feature type="chain" id="PRO_5047487291" evidence="3">
    <location>
        <begin position="26"/>
        <end position="1547"/>
    </location>
</feature>
<feature type="domain" description="SLH" evidence="4">
    <location>
        <begin position="46"/>
        <end position="109"/>
    </location>
</feature>
<dbReference type="Proteomes" id="UP001519287">
    <property type="component" value="Unassembled WGS sequence"/>
</dbReference>
<dbReference type="PANTHER" id="PTHR47406">
    <property type="entry name" value="COAGULATION FACTOR 5/8 TYPE, C-TERMINAL"/>
    <property type="match status" value="1"/>
</dbReference>
<comment type="caution">
    <text evidence="5">The sequence shown here is derived from an EMBL/GenBank/DDBJ whole genome shotgun (WGS) entry which is preliminary data.</text>
</comment>
<dbReference type="InterPro" id="IPR032287">
    <property type="entry name" value="DUF4838"/>
</dbReference>
<feature type="region of interest" description="Disordered" evidence="2">
    <location>
        <begin position="440"/>
        <end position="489"/>
    </location>
</feature>
<evidence type="ECO:0000313" key="5">
    <source>
        <dbReference type="EMBL" id="MBP1996001.1"/>
    </source>
</evidence>
<gene>
    <name evidence="5" type="ORF">J2Z66_007645</name>
</gene>
<accession>A0ABS4J9S7</accession>
<evidence type="ECO:0000256" key="2">
    <source>
        <dbReference type="SAM" id="MobiDB-lite"/>
    </source>
</evidence>
<organism evidence="5 6">
    <name type="scientific">Paenibacillus eucommiae</name>
    <dbReference type="NCBI Taxonomy" id="1355755"/>
    <lineage>
        <taxon>Bacteria</taxon>
        <taxon>Bacillati</taxon>
        <taxon>Bacillota</taxon>
        <taxon>Bacilli</taxon>
        <taxon>Bacillales</taxon>
        <taxon>Paenibacillaceae</taxon>
        <taxon>Paenibacillus</taxon>
    </lineage>
</organism>
<dbReference type="Gene3D" id="2.60.120.260">
    <property type="entry name" value="Galactose-binding domain-like"/>
    <property type="match status" value="2"/>
</dbReference>
<dbReference type="SUPFAM" id="SSF55545">
    <property type="entry name" value="beta-N-acetylhexosaminidase-like domain"/>
    <property type="match status" value="1"/>
</dbReference>
<evidence type="ECO:0000256" key="3">
    <source>
        <dbReference type="SAM" id="SignalP"/>
    </source>
</evidence>
<dbReference type="Pfam" id="PF16126">
    <property type="entry name" value="DUF4838"/>
    <property type="match status" value="1"/>
</dbReference>
<feature type="signal peptide" evidence="3">
    <location>
        <begin position="1"/>
        <end position="25"/>
    </location>
</feature>
<sequence>MNLFMRKIVSLLLIICLGLSSFMTAAPSAAAEIGDKGTVREAVGANPSADPSDIKGHWAEAVLLEWLQEQLIFGYSDGTFKPDGAITRGEFMALVNRAFNYNEEALINFSDISPTHWGYKEAAKAVKAGYIVGQSNGKLGFNDPIRRQEAALIVNRILDLKVSSDSLGSFIDKERIAEWSVNAVKAVVANKIMEGFVDHSFRPDAMMTRAEAVVTLNRARDSQGTVVYTEAGVYGPATGVSRVTDVTISAPGITLRNTEISGNLVLDEGIGEGDVTLENVTIKGTTTVKGGGINSIHIVNSVLGTVIVAKKNGTVRIVAVGTTTVGSVEVNSSVIIEESDLTGSGFEDIQLTHALPANSIVKLIGNYNIVDIDSRNAALEVLKGIVSKLIVNDKSENMKLTVQGDAGVLVLILNAVAEIHGEGTIEVATISVKARASTFQKSPGKLDGPGAPQTPAQIPAQVPTPTQTPTQTPTPTSTPTPSPTPTPTEEDELVIVDNEGIHAVVLVSPNADEQISNAAASLIDYLYKATGKTVEVLTTDDPAIPDELVRIYVGTTDTANQAIVDGFLQGLDGDGFIIQPHGNNITIIGPTDYGTEFGVYDFLERYVGVRWLLPGPDGEDVPEQDTIKVSSALIRDEPAAISRHFFGNEADSSLPPIQSVWARYNRMHDKIKFHHNMSTLFDPKKFSNHPEYYPGGVVPTHAYDWQPCFSNPDTITAAIDTIKEYFKNNPDEISYSLGVNDGSNYCEMVPGHPNPPTENNSQGVPNMSYVYYPWVNAVVEGVLEEYKDKYFGLLAYSLVKEPMADTVLHPRVIPYITDDRMSWSDPVVREKGEKITEKWSSLGVNLGFYEYLYGSPYTLPRVFSQRMADNYKYADDNGIIAHVAELFPNFGEGPKPWISAKLQWNPQLNVDDLLEEWYTSAVGETAAPYLKAYYDHWEEFWSERVFKTSWYEAWLTSNPQNNFMNFFDAGYLQAVTAEEIAESRRLLEKTVELATTPKQKARANLLLKAFAYYEASANSYPKSKEVEELKSTEEALALIDGVIQSVKESDYRMKLYAEYLSDPVLKHQWYPPTWSGVNDNALRALADWALKEEEDGAVRARIKELATKHELAVVRDSARLLLAVVREETNLIINPSFEIGLSDPVEAENWEYWAGPVNHATLIERSNKKSRTGEYSVRTSGLSPGGPISKLGGQGKVEAGKYGALMHYFVPEDSKTNGMIQFYVNGFRGGAIATTIMGPLKPVDGQNGKWVSAWYTFQVEEMDSWDMGLIHFNFKEGEELYIDDVSLFKLDELPLEEPEPEIGLQTTEEALALLTTVVSEMQLNNPNVDHNAMRLLADWLHTEGEEGAVMAQVEELTANHESAFVRDYMRLLLADGREETNLVVNPSFEVVDSANGQMPDHWSYWAGPVYHAITANRTKSRARTGEYSFVTSGLDPGGPFSYIEGESLKASGKYGALFHYFVPEASAAEGELQFNFNAYTSSLLQDVVESVRLPVADKKGKWASFWYVFEIGSWVNDPVKLQMVLRQWGFKEGEQLFIDDVSLYKLD</sequence>
<evidence type="ECO:0000256" key="1">
    <source>
        <dbReference type="ARBA" id="ARBA00022801"/>
    </source>
</evidence>
<dbReference type="Pfam" id="PF00395">
    <property type="entry name" value="SLH"/>
    <property type="match status" value="3"/>
</dbReference>
<evidence type="ECO:0000313" key="6">
    <source>
        <dbReference type="Proteomes" id="UP001519287"/>
    </source>
</evidence>
<dbReference type="RefSeq" id="WP_209978031.1">
    <property type="nucleotide sequence ID" value="NZ_JAGGLB010000042.1"/>
</dbReference>
<proteinExistence type="predicted"/>
<dbReference type="Gene3D" id="3.30.379.10">
    <property type="entry name" value="Chitobiase/beta-hexosaminidase domain 2-like"/>
    <property type="match status" value="1"/>
</dbReference>
<feature type="domain" description="SLH" evidence="4">
    <location>
        <begin position="110"/>
        <end position="166"/>
    </location>
</feature>
<keyword evidence="6" id="KW-1185">Reference proteome</keyword>
<feature type="domain" description="SLH" evidence="4">
    <location>
        <begin position="167"/>
        <end position="230"/>
    </location>
</feature>
<feature type="compositionally biased region" description="Low complexity" evidence="2">
    <location>
        <begin position="453"/>
        <end position="475"/>
    </location>
</feature>
<keyword evidence="5" id="KW-0132">Cell division</keyword>
<keyword evidence="1" id="KW-0378">Hydrolase</keyword>
<dbReference type="InterPro" id="IPR029018">
    <property type="entry name" value="Hex-like_dom2"/>
</dbReference>
<name>A0ABS4J9S7_9BACL</name>
<keyword evidence="3" id="KW-0732">Signal</keyword>
<reference evidence="5 6" key="1">
    <citation type="submission" date="2021-03" db="EMBL/GenBank/DDBJ databases">
        <title>Genomic Encyclopedia of Type Strains, Phase IV (KMG-IV): sequencing the most valuable type-strain genomes for metagenomic binning, comparative biology and taxonomic classification.</title>
        <authorList>
            <person name="Goeker M."/>
        </authorList>
    </citation>
    <scope>NUCLEOTIDE SEQUENCE [LARGE SCALE GENOMIC DNA]</scope>
    <source>
        <strain evidence="5 6">DSM 26048</strain>
    </source>
</reference>
<keyword evidence="5" id="KW-0131">Cell cycle</keyword>
<dbReference type="EMBL" id="JAGGLB010000042">
    <property type="protein sequence ID" value="MBP1996001.1"/>
    <property type="molecule type" value="Genomic_DNA"/>
</dbReference>
<dbReference type="GO" id="GO:0051301">
    <property type="term" value="P:cell division"/>
    <property type="evidence" value="ECO:0007669"/>
    <property type="project" value="UniProtKB-KW"/>
</dbReference>
<feature type="compositionally biased region" description="Pro residues" evidence="2">
    <location>
        <begin position="476"/>
        <end position="486"/>
    </location>
</feature>
<evidence type="ECO:0000259" key="4">
    <source>
        <dbReference type="PROSITE" id="PS51272"/>
    </source>
</evidence>
<dbReference type="PROSITE" id="PS51272">
    <property type="entry name" value="SLH"/>
    <property type="match status" value="3"/>
</dbReference>